<protein>
    <submittedName>
        <fullName evidence="10">Alanine or glycine:cation symporter, AGCS family</fullName>
    </submittedName>
</protein>
<feature type="transmembrane region" description="Helical" evidence="9">
    <location>
        <begin position="184"/>
        <end position="208"/>
    </location>
</feature>
<accession>A0A1C6Z6L5</accession>
<evidence type="ECO:0000256" key="5">
    <source>
        <dbReference type="ARBA" id="ARBA00022692"/>
    </source>
</evidence>
<feature type="transmembrane region" description="Helical" evidence="9">
    <location>
        <begin position="433"/>
        <end position="453"/>
    </location>
</feature>
<organism evidence="10 11">
    <name type="scientific">Hafnia alvei</name>
    <dbReference type="NCBI Taxonomy" id="569"/>
    <lineage>
        <taxon>Bacteria</taxon>
        <taxon>Pseudomonadati</taxon>
        <taxon>Pseudomonadota</taxon>
        <taxon>Gammaproteobacteria</taxon>
        <taxon>Enterobacterales</taxon>
        <taxon>Hafniaceae</taxon>
        <taxon>Hafnia</taxon>
    </lineage>
</organism>
<sequence length="465" mass="50031">MNELEIIINSINKILWDYLLIVLLCGIGVYYTIRLRFIQISRFKVGIISLFRGVSLSGEKAGKSGMSSFQAVATAIAGQVGTGNLAGPATAIMAGGPGAIFWMWVSSFLGMSTIYAEAILAQKFKSTDRNGQAVGGPAYYIEHGLKMKWLAIIFAVLNILALGLVGNMVQSNSIANAFHLSFGISTWIVGLCIAILVGLVVVGGLHYIAALNEKLVPLKATVYVIGAVLILLLNYNYVFPALHMIVVAAFNPQAALGGAIGVSIQQAARFGIARGLFSNEAGMGSTPHAHAVAKVKNPEDQAFIAMTGVFTVCVIVTLTGLAIVSTGLKMLDLQGLPVSEFLPFMGKHGTGIAVTQYAYTLIFGYWGGVFITVSLMFFAFSTIIGWYYYAETNIRYLFGSPLSLRIFQALMLCALFGSSVFKVDLIWNMADTFNGLMVLPNVVALALLSPIVIKYTETHVYLRQP</sequence>
<keyword evidence="9" id="KW-0997">Cell inner membrane</keyword>
<keyword evidence="4" id="KW-1003">Cell membrane</keyword>
<evidence type="ECO:0000256" key="4">
    <source>
        <dbReference type="ARBA" id="ARBA00022475"/>
    </source>
</evidence>
<dbReference type="EMBL" id="FMIQ01000081">
    <property type="protein sequence ID" value="SCM54832.1"/>
    <property type="molecule type" value="Genomic_DNA"/>
</dbReference>
<keyword evidence="8 9" id="KW-0472">Membrane</keyword>
<keyword evidence="7 9" id="KW-1133">Transmembrane helix</keyword>
<comment type="similarity">
    <text evidence="2 9">Belongs to the alanine or glycine:cation symporter (AGCS) (TC 2.A.25) family.</text>
</comment>
<dbReference type="AlphaFoldDB" id="A0A1C6Z6L5"/>
<feature type="transmembrane region" description="Helical" evidence="9">
    <location>
        <begin position="149"/>
        <end position="169"/>
    </location>
</feature>
<feature type="transmembrane region" description="Helical" evidence="9">
    <location>
        <begin position="220"/>
        <end position="238"/>
    </location>
</feature>
<dbReference type="GO" id="GO:0005283">
    <property type="term" value="F:amino acid:sodium symporter activity"/>
    <property type="evidence" value="ECO:0007669"/>
    <property type="project" value="InterPro"/>
</dbReference>
<feature type="transmembrane region" description="Helical" evidence="9">
    <location>
        <begin position="244"/>
        <end position="264"/>
    </location>
</feature>
<dbReference type="PANTHER" id="PTHR30330:SF14">
    <property type="entry name" value="SODIUM_AMINO ACID (ALANINE) SYMPORTER"/>
    <property type="match status" value="1"/>
</dbReference>
<evidence type="ECO:0000256" key="1">
    <source>
        <dbReference type="ARBA" id="ARBA00004651"/>
    </source>
</evidence>
<evidence type="ECO:0000256" key="3">
    <source>
        <dbReference type="ARBA" id="ARBA00022448"/>
    </source>
</evidence>
<keyword evidence="3 9" id="KW-0813">Transport</keyword>
<evidence type="ECO:0000256" key="7">
    <source>
        <dbReference type="ARBA" id="ARBA00022989"/>
    </source>
</evidence>
<dbReference type="OrthoDB" id="9806926at2"/>
<dbReference type="NCBIfam" id="TIGR00835">
    <property type="entry name" value="agcS"/>
    <property type="match status" value="1"/>
</dbReference>
<dbReference type="Pfam" id="PF01235">
    <property type="entry name" value="Na_Ala_symp"/>
    <property type="match status" value="1"/>
</dbReference>
<evidence type="ECO:0000313" key="11">
    <source>
        <dbReference type="Proteomes" id="UP000094844"/>
    </source>
</evidence>
<dbReference type="Proteomes" id="UP000094844">
    <property type="component" value="Unassembled WGS sequence"/>
</dbReference>
<dbReference type="PRINTS" id="PR00175">
    <property type="entry name" value="NAALASMPORT"/>
</dbReference>
<dbReference type="Gene3D" id="1.20.1740.10">
    <property type="entry name" value="Amino acid/polyamine transporter I"/>
    <property type="match status" value="1"/>
</dbReference>
<keyword evidence="5 9" id="KW-0812">Transmembrane</keyword>
<gene>
    <name evidence="10" type="ORF">BN1044_04343</name>
</gene>
<evidence type="ECO:0000256" key="8">
    <source>
        <dbReference type="ARBA" id="ARBA00023136"/>
    </source>
</evidence>
<feature type="transmembrane region" description="Helical" evidence="9">
    <location>
        <begin position="15"/>
        <end position="33"/>
    </location>
</feature>
<dbReference type="InterPro" id="IPR001463">
    <property type="entry name" value="Na/Ala_symport"/>
</dbReference>
<dbReference type="PANTHER" id="PTHR30330">
    <property type="entry name" value="AGSS FAMILY TRANSPORTER, SODIUM-ALANINE"/>
    <property type="match status" value="1"/>
</dbReference>
<feature type="transmembrane region" description="Helical" evidence="9">
    <location>
        <begin position="365"/>
        <end position="390"/>
    </location>
</feature>
<evidence type="ECO:0000256" key="6">
    <source>
        <dbReference type="ARBA" id="ARBA00022847"/>
    </source>
</evidence>
<name>A0A1C6Z6L5_HAFAL</name>
<feature type="transmembrane region" description="Helical" evidence="9">
    <location>
        <begin position="303"/>
        <end position="324"/>
    </location>
</feature>
<evidence type="ECO:0000256" key="9">
    <source>
        <dbReference type="RuleBase" id="RU363064"/>
    </source>
</evidence>
<proteinExistence type="inferred from homology"/>
<evidence type="ECO:0000256" key="2">
    <source>
        <dbReference type="ARBA" id="ARBA00009261"/>
    </source>
</evidence>
<dbReference type="RefSeq" id="WP_072310432.1">
    <property type="nucleotide sequence ID" value="NZ_FMIQ01000081.1"/>
</dbReference>
<dbReference type="PROSITE" id="PS00873">
    <property type="entry name" value="NA_ALANINE_SYMP"/>
    <property type="match status" value="1"/>
</dbReference>
<reference evidence="10 11" key="1">
    <citation type="submission" date="2016-09" db="EMBL/GenBank/DDBJ databases">
        <authorList>
            <person name="Capua I."/>
            <person name="De Benedictis P."/>
            <person name="Joannis T."/>
            <person name="Lombin L.H."/>
            <person name="Cattoli G."/>
        </authorList>
    </citation>
    <scope>NUCLEOTIDE SEQUENCE [LARGE SCALE GENOMIC DNA]</scope>
    <source>
        <strain evidence="10 11">GB001</strain>
    </source>
</reference>
<feature type="transmembrane region" description="Helical" evidence="9">
    <location>
        <begin position="402"/>
        <end position="421"/>
    </location>
</feature>
<evidence type="ECO:0000313" key="10">
    <source>
        <dbReference type="EMBL" id="SCM54832.1"/>
    </source>
</evidence>
<comment type="subcellular location">
    <subcellularLocation>
        <location evidence="9">Cell inner membrane</location>
        <topology evidence="9">Multi-pass membrane protein</topology>
    </subcellularLocation>
    <subcellularLocation>
        <location evidence="1">Cell membrane</location>
        <topology evidence="1">Multi-pass membrane protein</topology>
    </subcellularLocation>
</comment>
<keyword evidence="6 9" id="KW-0769">Symport</keyword>
<dbReference type="FunFam" id="1.20.1740.10:FF:000004">
    <property type="entry name" value="Sodium:alanine symporter family protein"/>
    <property type="match status" value="1"/>
</dbReference>
<dbReference type="GO" id="GO:0005886">
    <property type="term" value="C:plasma membrane"/>
    <property type="evidence" value="ECO:0007669"/>
    <property type="project" value="UniProtKB-SubCell"/>
</dbReference>